<sequence length="1421" mass="153119">MTSPDEALSTPAAIARAAVDVHRDRWRRGDRMPVEAYLEREGIGRLGSTELLDLVYGEVLLREEDGEAPQLDEYLRRFPDHAQALRDQFEIHEAIRAGGSFAMALTSPSLDRGGVAPADLTGTVDASEAPGPPPRPTAEMPAPVAEGIPAARPGPAPAPEDAPEPGWPRIEGFDIHGVLGSGGMGTVFRAFDRKARRHVALKTMNRAGAVALLRFKREFRTLLDVVHPNLVTLHELICDGRNWVLTMELLDGMDFLRHVRAGSDPAERERRLREALRQLAAGVSALHEAGKLHRDIKPSNVMVTPKGRVVLLDFGLAAEQEADGRHRSTEQHLVGTAAYMAPEQAAGRPVSAASDWYSVGVMLYEALAGRLPFRGGILQILMDKQRAEPSPPAAVAPGVPEDLDALCLDLLRRRPEERPSAAEVVRRLAGIAAAPRPEAGGGDAAPDPPPVPAAPALVGRDRHRRALDSALEDRRNGRPVAVYLHGSSGSGKTALLQSFLDDVNERGGAVVLSGRCYERESVPYKAFDSVIDALGRHLGRLGPAEVAGLLPRDVGSLARVFPGLRRVPAIEEAPRSGFETPDPQELRRRAFRALRELLARIGDRRPLIVAIDDLQWGDVDSAALLAELFRPPDEPVFLLLATYRREDRGRSPLLQALAQMGLLGGEATAAGAPRGDCRELAIDPLGTDEARALAGALLGGAGPGDAAVRAQVVDAIAAESRGNPFFVAELARHVLADGAAAAGEFPARADAPPGAASSGLALDNVLWARIRRLSPEARRLLELISLAGRPLRVAELVRCVEQAEDERVSLATLRAGRLIRSTGRAETDEVETYHDRIRESVASRIGPDLARSHHRTLALVLEASGRTDPEVLGEHFLGAGLPERAADHFARAADQAAEALAFERAAALYRRALDLRPGGRADDWRLRAALGDALANAGRGEEAAHAYFGAVPDAPASESPDLQRRAAMQLLVSGHIDEGTDALRTVLAAVGLALPDTPRRALASLLRSRLRLWLRGLRFRERPEGRIPAAELGRIDVCWSAGVGLSVVDTVRGADFQARGLLLALDAGEPSRIARALSMEAAHSASIGGSRRRETGRLLAIAEELSRRVDSPHALGMVTMARGVAAYLEGRWAEAQRGCDEAEAILRDRCTGVTWEINTANAFSLWALSHRGALGELSRRWPILLTRARDRGDLYAAMNLSSYLMSIVKLAEDDLAAARAGLEETAARWSRRGYHVQHNDALWAGVQIDLYRGDGMAGWERLRASWPALRGSLLLRVQFIRTSMRFLRARAAISAAAGLLRTEPSRARSLLAVADRDARGLARERMPCPNAFALLVAGGVAATRGDRDRAVASLRRALTAFEAVDMGLCAAATRRRLGELIGGDEGAAEVRRANDWMAGERVRDPSRMASMILAELPGRGA</sequence>
<keyword evidence="11" id="KW-1185">Reference proteome</keyword>
<evidence type="ECO:0000256" key="3">
    <source>
        <dbReference type="ARBA" id="ARBA00022679"/>
    </source>
</evidence>
<evidence type="ECO:0000313" key="10">
    <source>
        <dbReference type="EMBL" id="QEH36217.1"/>
    </source>
</evidence>
<comment type="similarity">
    <text evidence="1">Belongs to the protein kinase superfamily. NEK Ser/Thr protein kinase family. NIMA subfamily.</text>
</comment>
<feature type="domain" description="Protein kinase" evidence="9">
    <location>
        <begin position="173"/>
        <end position="431"/>
    </location>
</feature>
<dbReference type="Pfam" id="PF13191">
    <property type="entry name" value="AAA_16"/>
    <property type="match status" value="1"/>
</dbReference>
<accession>A0A5B9W787</accession>
<gene>
    <name evidence="10" type="primary">pknB_32</name>
    <name evidence="10" type="ORF">OJF2_47770</name>
</gene>
<dbReference type="GO" id="GO:0005524">
    <property type="term" value="F:ATP binding"/>
    <property type="evidence" value="ECO:0007669"/>
    <property type="project" value="UniProtKB-UniRule"/>
</dbReference>
<name>A0A5B9W787_9BACT</name>
<protein>
    <recommendedName>
        <fullName evidence="2">non-specific serine/threonine protein kinase</fullName>
        <ecNumber evidence="2">2.7.11.1</ecNumber>
    </recommendedName>
</protein>
<evidence type="ECO:0000313" key="11">
    <source>
        <dbReference type="Proteomes" id="UP000324233"/>
    </source>
</evidence>
<dbReference type="Gene3D" id="3.30.200.20">
    <property type="entry name" value="Phosphorylase Kinase, domain 1"/>
    <property type="match status" value="1"/>
</dbReference>
<evidence type="ECO:0000256" key="8">
    <source>
        <dbReference type="SAM" id="MobiDB-lite"/>
    </source>
</evidence>
<dbReference type="InterPro" id="IPR017441">
    <property type="entry name" value="Protein_kinase_ATP_BS"/>
</dbReference>
<keyword evidence="4 7" id="KW-0547">Nucleotide-binding</keyword>
<evidence type="ECO:0000256" key="4">
    <source>
        <dbReference type="ARBA" id="ARBA00022741"/>
    </source>
</evidence>
<dbReference type="PANTHER" id="PTHR43671:SF13">
    <property type="entry name" value="SERINE_THREONINE-PROTEIN KINASE NEK2"/>
    <property type="match status" value="1"/>
</dbReference>
<feature type="compositionally biased region" description="Low complexity" evidence="8">
    <location>
        <begin position="137"/>
        <end position="151"/>
    </location>
</feature>
<dbReference type="InterPro" id="IPR027417">
    <property type="entry name" value="P-loop_NTPase"/>
</dbReference>
<evidence type="ECO:0000259" key="9">
    <source>
        <dbReference type="PROSITE" id="PS50011"/>
    </source>
</evidence>
<dbReference type="CDD" id="cd14014">
    <property type="entry name" value="STKc_PknB_like"/>
    <property type="match status" value="1"/>
</dbReference>
<organism evidence="10 11">
    <name type="scientific">Aquisphaera giovannonii</name>
    <dbReference type="NCBI Taxonomy" id="406548"/>
    <lineage>
        <taxon>Bacteria</taxon>
        <taxon>Pseudomonadati</taxon>
        <taxon>Planctomycetota</taxon>
        <taxon>Planctomycetia</taxon>
        <taxon>Isosphaerales</taxon>
        <taxon>Isosphaeraceae</taxon>
        <taxon>Aquisphaera</taxon>
    </lineage>
</organism>
<reference evidence="10 11" key="1">
    <citation type="submission" date="2019-08" db="EMBL/GenBank/DDBJ databases">
        <title>Deep-cultivation of Planctomycetes and their phenomic and genomic characterization uncovers novel biology.</title>
        <authorList>
            <person name="Wiegand S."/>
            <person name="Jogler M."/>
            <person name="Boedeker C."/>
            <person name="Pinto D."/>
            <person name="Vollmers J."/>
            <person name="Rivas-Marin E."/>
            <person name="Kohn T."/>
            <person name="Peeters S.H."/>
            <person name="Heuer A."/>
            <person name="Rast P."/>
            <person name="Oberbeckmann S."/>
            <person name="Bunk B."/>
            <person name="Jeske O."/>
            <person name="Meyerdierks A."/>
            <person name="Storesund J.E."/>
            <person name="Kallscheuer N."/>
            <person name="Luecker S."/>
            <person name="Lage O.M."/>
            <person name="Pohl T."/>
            <person name="Merkel B.J."/>
            <person name="Hornburger P."/>
            <person name="Mueller R.-W."/>
            <person name="Bruemmer F."/>
            <person name="Labrenz M."/>
            <person name="Spormann A.M."/>
            <person name="Op den Camp H."/>
            <person name="Overmann J."/>
            <person name="Amann R."/>
            <person name="Jetten M.S.M."/>
            <person name="Mascher T."/>
            <person name="Medema M.H."/>
            <person name="Devos D.P."/>
            <person name="Kaster A.-K."/>
            <person name="Ovreas L."/>
            <person name="Rohde M."/>
            <person name="Galperin M.Y."/>
            <person name="Jogler C."/>
        </authorList>
    </citation>
    <scope>NUCLEOTIDE SEQUENCE [LARGE SCALE GENOMIC DNA]</scope>
    <source>
        <strain evidence="10 11">OJF2</strain>
    </source>
</reference>
<dbReference type="KEGG" id="agv:OJF2_47770"/>
<dbReference type="InterPro" id="IPR041664">
    <property type="entry name" value="AAA_16"/>
</dbReference>
<dbReference type="InterPro" id="IPR000719">
    <property type="entry name" value="Prot_kinase_dom"/>
</dbReference>
<evidence type="ECO:0000256" key="7">
    <source>
        <dbReference type="PROSITE-ProRule" id="PRU10141"/>
    </source>
</evidence>
<dbReference type="Gene3D" id="1.25.40.10">
    <property type="entry name" value="Tetratricopeptide repeat domain"/>
    <property type="match status" value="1"/>
</dbReference>
<dbReference type="Proteomes" id="UP000324233">
    <property type="component" value="Chromosome"/>
</dbReference>
<keyword evidence="3 10" id="KW-0808">Transferase</keyword>
<dbReference type="PANTHER" id="PTHR43671">
    <property type="entry name" value="SERINE/THREONINE-PROTEIN KINASE NEK"/>
    <property type="match status" value="1"/>
</dbReference>
<dbReference type="RefSeq" id="WP_148595929.1">
    <property type="nucleotide sequence ID" value="NZ_CP042997.1"/>
</dbReference>
<dbReference type="Gene3D" id="3.40.50.300">
    <property type="entry name" value="P-loop containing nucleotide triphosphate hydrolases"/>
    <property type="match status" value="1"/>
</dbReference>
<dbReference type="Pfam" id="PF00069">
    <property type="entry name" value="Pkinase"/>
    <property type="match status" value="1"/>
</dbReference>
<proteinExistence type="inferred from homology"/>
<dbReference type="Gene3D" id="1.10.510.10">
    <property type="entry name" value="Transferase(Phosphotransferase) domain 1"/>
    <property type="match status" value="1"/>
</dbReference>
<evidence type="ECO:0000256" key="2">
    <source>
        <dbReference type="ARBA" id="ARBA00012513"/>
    </source>
</evidence>
<dbReference type="InterPro" id="IPR011009">
    <property type="entry name" value="Kinase-like_dom_sf"/>
</dbReference>
<dbReference type="EC" id="2.7.11.1" evidence="2"/>
<dbReference type="InterPro" id="IPR011990">
    <property type="entry name" value="TPR-like_helical_dom_sf"/>
</dbReference>
<dbReference type="InterPro" id="IPR050660">
    <property type="entry name" value="NEK_Ser/Thr_kinase"/>
</dbReference>
<dbReference type="SUPFAM" id="SSF52540">
    <property type="entry name" value="P-loop containing nucleoside triphosphate hydrolases"/>
    <property type="match status" value="1"/>
</dbReference>
<dbReference type="PROSITE" id="PS00107">
    <property type="entry name" value="PROTEIN_KINASE_ATP"/>
    <property type="match status" value="1"/>
</dbReference>
<dbReference type="SMART" id="SM00220">
    <property type="entry name" value="S_TKc"/>
    <property type="match status" value="1"/>
</dbReference>
<dbReference type="PROSITE" id="PS50011">
    <property type="entry name" value="PROTEIN_KINASE_DOM"/>
    <property type="match status" value="1"/>
</dbReference>
<dbReference type="EMBL" id="CP042997">
    <property type="protein sequence ID" value="QEH36217.1"/>
    <property type="molecule type" value="Genomic_DNA"/>
</dbReference>
<keyword evidence="5 10" id="KW-0418">Kinase</keyword>
<dbReference type="OrthoDB" id="5476445at2"/>
<feature type="region of interest" description="Disordered" evidence="8">
    <location>
        <begin position="435"/>
        <end position="456"/>
    </location>
</feature>
<keyword evidence="6 7" id="KW-0067">ATP-binding</keyword>
<feature type="binding site" evidence="7">
    <location>
        <position position="202"/>
    </location>
    <ligand>
        <name>ATP</name>
        <dbReference type="ChEBI" id="CHEBI:30616"/>
    </ligand>
</feature>
<evidence type="ECO:0000256" key="1">
    <source>
        <dbReference type="ARBA" id="ARBA00010886"/>
    </source>
</evidence>
<evidence type="ECO:0000256" key="5">
    <source>
        <dbReference type="ARBA" id="ARBA00022777"/>
    </source>
</evidence>
<dbReference type="GO" id="GO:0004674">
    <property type="term" value="F:protein serine/threonine kinase activity"/>
    <property type="evidence" value="ECO:0007669"/>
    <property type="project" value="UniProtKB-EC"/>
</dbReference>
<feature type="region of interest" description="Disordered" evidence="8">
    <location>
        <begin position="113"/>
        <end position="169"/>
    </location>
</feature>
<dbReference type="SUPFAM" id="SSF48452">
    <property type="entry name" value="TPR-like"/>
    <property type="match status" value="1"/>
</dbReference>
<evidence type="ECO:0000256" key="6">
    <source>
        <dbReference type="ARBA" id="ARBA00022840"/>
    </source>
</evidence>
<dbReference type="SUPFAM" id="SSF56112">
    <property type="entry name" value="Protein kinase-like (PK-like)"/>
    <property type="match status" value="1"/>
</dbReference>